<keyword evidence="6" id="KW-0998">Cell outer membrane</keyword>
<dbReference type="Proteomes" id="UP001057498">
    <property type="component" value="Chromosome"/>
</dbReference>
<evidence type="ECO:0000256" key="7">
    <source>
        <dbReference type="SAM" id="MobiDB-lite"/>
    </source>
</evidence>
<evidence type="ECO:0000256" key="2">
    <source>
        <dbReference type="ARBA" id="ARBA00022452"/>
    </source>
</evidence>
<organism evidence="9 10">
    <name type="scientific">Sphaerotilus microaerophilus</name>
    <dbReference type="NCBI Taxonomy" id="2914710"/>
    <lineage>
        <taxon>Bacteria</taxon>
        <taxon>Pseudomonadati</taxon>
        <taxon>Pseudomonadota</taxon>
        <taxon>Betaproteobacteria</taxon>
        <taxon>Burkholderiales</taxon>
        <taxon>Sphaerotilaceae</taxon>
        <taxon>Sphaerotilus</taxon>
    </lineage>
</organism>
<evidence type="ECO:0000313" key="10">
    <source>
        <dbReference type="Proteomes" id="UP001057498"/>
    </source>
</evidence>
<dbReference type="Pfam" id="PF01103">
    <property type="entry name" value="Omp85"/>
    <property type="match status" value="1"/>
</dbReference>
<name>A0ABM7YJN7_9BURK</name>
<evidence type="ECO:0000313" key="9">
    <source>
        <dbReference type="EMBL" id="BDI04526.1"/>
    </source>
</evidence>
<evidence type="ECO:0000259" key="8">
    <source>
        <dbReference type="Pfam" id="PF01103"/>
    </source>
</evidence>
<keyword evidence="5" id="KW-0472">Membrane</keyword>
<keyword evidence="3" id="KW-0812">Transmembrane</keyword>
<keyword evidence="10" id="KW-1185">Reference proteome</keyword>
<dbReference type="PANTHER" id="PTHR12815:SF47">
    <property type="entry name" value="TRANSLOCATION AND ASSEMBLY MODULE SUBUNIT TAMA"/>
    <property type="match status" value="1"/>
</dbReference>
<evidence type="ECO:0000256" key="5">
    <source>
        <dbReference type="ARBA" id="ARBA00023136"/>
    </source>
</evidence>
<keyword evidence="4" id="KW-0732">Signal</keyword>
<evidence type="ECO:0000256" key="1">
    <source>
        <dbReference type="ARBA" id="ARBA00004370"/>
    </source>
</evidence>
<keyword evidence="2" id="KW-1134">Transmembrane beta strand</keyword>
<dbReference type="InterPro" id="IPR039910">
    <property type="entry name" value="D15-like"/>
</dbReference>
<dbReference type="Gene3D" id="2.40.160.50">
    <property type="entry name" value="membrane protein fhac: a member of the omp85/tpsb transporter family"/>
    <property type="match status" value="1"/>
</dbReference>
<evidence type="ECO:0000256" key="4">
    <source>
        <dbReference type="ARBA" id="ARBA00022729"/>
    </source>
</evidence>
<accession>A0ABM7YJN7</accession>
<evidence type="ECO:0000256" key="6">
    <source>
        <dbReference type="ARBA" id="ARBA00023237"/>
    </source>
</evidence>
<dbReference type="InterPro" id="IPR000184">
    <property type="entry name" value="Bac_surfAg_D15"/>
</dbReference>
<reference evidence="9" key="1">
    <citation type="submission" date="2022-04" db="EMBL/GenBank/DDBJ databases">
        <title>Whole genome sequence of Sphaerotilus sp. FB-5.</title>
        <authorList>
            <person name="Takeda M."/>
            <person name="Narihara S."/>
            <person name="Akimoto M."/>
            <person name="Akimoto R."/>
            <person name="Nishiyashiki S."/>
            <person name="Murakami T."/>
        </authorList>
    </citation>
    <scope>NUCLEOTIDE SEQUENCE</scope>
    <source>
        <strain evidence="9">FB-5</strain>
    </source>
</reference>
<feature type="compositionally biased region" description="Low complexity" evidence="7">
    <location>
        <begin position="90"/>
        <end position="112"/>
    </location>
</feature>
<feature type="domain" description="Bacterial surface antigen (D15)" evidence="8">
    <location>
        <begin position="401"/>
        <end position="614"/>
    </location>
</feature>
<feature type="region of interest" description="Disordered" evidence="7">
    <location>
        <begin position="83"/>
        <end position="112"/>
    </location>
</feature>
<proteinExistence type="predicted"/>
<gene>
    <name evidence="9" type="ORF">CATMQ487_14960</name>
</gene>
<dbReference type="EMBL" id="AP025730">
    <property type="protein sequence ID" value="BDI04526.1"/>
    <property type="molecule type" value="Genomic_DNA"/>
</dbReference>
<dbReference type="Gene3D" id="3.10.20.310">
    <property type="entry name" value="membrane protein fhac"/>
    <property type="match status" value="2"/>
</dbReference>
<comment type="subcellular location">
    <subcellularLocation>
        <location evidence="1">Membrane</location>
    </subcellularLocation>
</comment>
<evidence type="ECO:0000256" key="3">
    <source>
        <dbReference type="ARBA" id="ARBA00022692"/>
    </source>
</evidence>
<sequence length="615" mass="66862">MSPGDAAAEDAELQGVTWALTIEAPDALRPVLERYLDLARYQRADRKEGITRGELMRLLSAAPAQVRQLLETEGYFGAKARTELPQDSGAPSAGTQAATAPPATAATPPATTTAAPVIQVRLWVDPGPRTTVGGLRLDVHGELATAAAAGDGPARALIEQLRRQWALPNGQPFTREGWDDAKTAVLTLLRTEGYPAASWAHSAAQVDAQAHQAKLQLDVASGPLFRFGSFSFEGLSQVRLDAVLALRNVATGEPLREQALLNYQDRLVKTGLFDTVAVTYDPDPELAQATPILVRVRERSLQQATTGVGISDLSGPRVTLEHLHQRPFDLGWQAKTKLQLGRDARSLSLDLTSHPQPGPYRNLVAGSLSETEASGLRVISERLRLGRTQDTERIERTYYVELQRAFTRDLATNLVTDDTSAASVNYQWVWRRFDHPVLPTQGWGISADGAVGHSFATEQRSGWFSRGNARLTAYWTPGENWYGQTRMELGEVFSRNSVAVPYTLLFRAGGDDSVRGYGYQSLGPTDATGSAVGGRVLATGSLELARPFSLKHPAWWGAVFADAGNAATGWNTWSAAWGYGAGVRWRSPVGALRVDLAWGQQLRRLRLHFTVGITL</sequence>
<dbReference type="PANTHER" id="PTHR12815">
    <property type="entry name" value="SORTING AND ASSEMBLY MACHINERY SAMM50 PROTEIN FAMILY MEMBER"/>
    <property type="match status" value="1"/>
</dbReference>
<protein>
    <submittedName>
        <fullName evidence="9">Outer membrane protein assembly factor</fullName>
    </submittedName>
</protein>